<evidence type="ECO:0000256" key="1">
    <source>
        <dbReference type="SAM" id="Phobius"/>
    </source>
</evidence>
<dbReference type="InParanoid" id="A0A7X0MX55"/>
<feature type="transmembrane region" description="Helical" evidence="1">
    <location>
        <begin position="80"/>
        <end position="101"/>
    </location>
</feature>
<name>A0A7X0MX55_9GAMM</name>
<reference evidence="2 3" key="1">
    <citation type="submission" date="2020-08" db="EMBL/GenBank/DDBJ databases">
        <title>Genomic Encyclopedia of Type Strains, Phase IV (KMG-IV): sequencing the most valuable type-strain genomes for metagenomic binning, comparative biology and taxonomic classification.</title>
        <authorList>
            <person name="Goeker M."/>
        </authorList>
    </citation>
    <scope>NUCLEOTIDE SEQUENCE [LARGE SCALE GENOMIC DNA]</scope>
    <source>
        <strain evidence="2 3">DSM 22368</strain>
    </source>
</reference>
<gene>
    <name evidence="2" type="ORF">HNR48_003430</name>
</gene>
<feature type="transmembrane region" description="Helical" evidence="1">
    <location>
        <begin position="50"/>
        <end position="74"/>
    </location>
</feature>
<evidence type="ECO:0000313" key="2">
    <source>
        <dbReference type="EMBL" id="MBB6523128.1"/>
    </source>
</evidence>
<feature type="transmembrane region" description="Helical" evidence="1">
    <location>
        <begin position="6"/>
        <end position="30"/>
    </location>
</feature>
<keyword evidence="1" id="KW-1133">Transmembrane helix</keyword>
<dbReference type="EMBL" id="JACHHT010000003">
    <property type="protein sequence ID" value="MBB6523128.1"/>
    <property type="molecule type" value="Genomic_DNA"/>
</dbReference>
<evidence type="ECO:0000313" key="3">
    <source>
        <dbReference type="Proteomes" id="UP000528457"/>
    </source>
</evidence>
<dbReference type="AlphaFoldDB" id="A0A7X0MX55"/>
<dbReference type="Proteomes" id="UP000528457">
    <property type="component" value="Unassembled WGS sequence"/>
</dbReference>
<keyword evidence="3" id="KW-1185">Reference proteome</keyword>
<keyword evidence="1" id="KW-0472">Membrane</keyword>
<keyword evidence="1" id="KW-0812">Transmembrane</keyword>
<protein>
    <submittedName>
        <fullName evidence="2">Uncharacterized protein</fullName>
    </submittedName>
</protein>
<proteinExistence type="predicted"/>
<sequence length="129" mass="14274">MTGFDYLIIAAIAFLIITALLHSIAGEHFLIKPMLKYRGNRVLENDLARLVLRFAWHLTSILWFLLAAILYLLAFDIEKLNSGILVYTGIAFVGIGVFDLIASRGRHIGWPSLLAVGICTLSASFLLKG</sequence>
<organism evidence="2 3">
    <name type="scientific">Pseudoteredinibacter isoporae</name>
    <dbReference type="NCBI Taxonomy" id="570281"/>
    <lineage>
        <taxon>Bacteria</taxon>
        <taxon>Pseudomonadati</taxon>
        <taxon>Pseudomonadota</taxon>
        <taxon>Gammaproteobacteria</taxon>
        <taxon>Cellvibrionales</taxon>
        <taxon>Cellvibrionaceae</taxon>
        <taxon>Pseudoteredinibacter</taxon>
    </lineage>
</organism>
<accession>A0A7X0MX55</accession>
<comment type="caution">
    <text evidence="2">The sequence shown here is derived from an EMBL/GenBank/DDBJ whole genome shotgun (WGS) entry which is preliminary data.</text>
</comment>
<feature type="transmembrane region" description="Helical" evidence="1">
    <location>
        <begin position="108"/>
        <end position="127"/>
    </location>
</feature>
<dbReference type="RefSeq" id="WP_166843767.1">
    <property type="nucleotide sequence ID" value="NZ_JAAONY010000003.1"/>
</dbReference>